<reference evidence="2" key="1">
    <citation type="submission" date="2010-03" db="EMBL/GenBank/DDBJ databases">
        <title>Complete sequence of Mobiluncus curtisii ATCC 43063.</title>
        <authorList>
            <person name="Muzny D."/>
            <person name="Qin X."/>
            <person name="Deng J."/>
            <person name="Jiang H."/>
            <person name="Liu Y."/>
            <person name="Qu J."/>
            <person name="Song X.-Z."/>
            <person name="Zhang L."/>
            <person name="Thornton R."/>
            <person name="Coyle M."/>
            <person name="Francisco L."/>
            <person name="Jackson L."/>
            <person name="Javaid M."/>
            <person name="Korchina V."/>
            <person name="Kovar C."/>
            <person name="Mata R."/>
            <person name="Mathew T."/>
            <person name="Ngo R."/>
            <person name="Nguyen L."/>
            <person name="Nguyen N."/>
            <person name="Okwuonu G."/>
            <person name="Ongeri F."/>
            <person name="Pham C."/>
            <person name="Simmons D."/>
            <person name="Wilczek-Boney K."/>
            <person name="Hale W."/>
            <person name="Jakkamsetti A."/>
            <person name="Pham P."/>
            <person name="Ruth R."/>
            <person name="San Lucas F."/>
            <person name="Warren J."/>
            <person name="Zhang J."/>
            <person name="Zhao Z."/>
            <person name="Zhou C."/>
            <person name="Zhu D."/>
            <person name="Lee S."/>
            <person name="Bess C."/>
            <person name="Blankenburg K."/>
            <person name="Forbes L."/>
            <person name="Fu Q."/>
            <person name="Gubbala S."/>
            <person name="Hirani K."/>
            <person name="Jayaseelan J.C."/>
            <person name="Lara F."/>
            <person name="Munidasa M."/>
            <person name="Palculict T."/>
            <person name="Patil S."/>
            <person name="Pu L.-L."/>
            <person name="Saada N."/>
            <person name="Tang L."/>
            <person name="Weissenberger G."/>
            <person name="Zhu Y."/>
            <person name="Hemphill L."/>
            <person name="Shang Y."/>
            <person name="Youmans B."/>
            <person name="Ayvaz T."/>
            <person name="Ross M."/>
            <person name="Santibanez J."/>
            <person name="Aqrawi P."/>
            <person name="Gross S."/>
            <person name="Joshi V."/>
            <person name="Fowler G."/>
            <person name="Nazareth L."/>
            <person name="Reid J."/>
            <person name="Worley K."/>
            <person name="Petrosino J."/>
            <person name="Highlander S."/>
            <person name="Gibbs R."/>
            <person name="Gibbs R."/>
        </authorList>
    </citation>
    <scope>NUCLEOTIDE SEQUENCE [LARGE SCALE GENOMIC DNA]</scope>
    <source>
        <strain evidence="2">ATCC 43553</strain>
    </source>
</reference>
<organism evidence="1 2">
    <name type="scientific">Achromobacter piechaudii ATCC 43553</name>
    <dbReference type="NCBI Taxonomy" id="742159"/>
    <lineage>
        <taxon>Bacteria</taxon>
        <taxon>Pseudomonadati</taxon>
        <taxon>Pseudomonadota</taxon>
        <taxon>Betaproteobacteria</taxon>
        <taxon>Burkholderiales</taxon>
        <taxon>Alcaligenaceae</taxon>
        <taxon>Achromobacter</taxon>
    </lineage>
</organism>
<dbReference type="HOGENOM" id="CLU_3075631_0_0_4"/>
<evidence type="ECO:0000313" key="2">
    <source>
        <dbReference type="Proteomes" id="UP000004510"/>
    </source>
</evidence>
<sequence>MGSFARPALLGGVPLWKDRFPDWLFFLSYRAGICMQRAKSKNASELYTENFR</sequence>
<accession>D4X4D9</accession>
<gene>
    <name evidence="1" type="ORF">HMPREF0004_0336</name>
</gene>
<dbReference type="AlphaFoldDB" id="D4X4D9"/>
<proteinExistence type="predicted"/>
<name>D4X4D9_9BURK</name>
<protein>
    <submittedName>
        <fullName evidence="1">Uncharacterized protein</fullName>
    </submittedName>
</protein>
<evidence type="ECO:0000313" key="1">
    <source>
        <dbReference type="EMBL" id="EFF78111.1"/>
    </source>
</evidence>
<comment type="caution">
    <text evidence="1">The sequence shown here is derived from an EMBL/GenBank/DDBJ whole genome shotgun (WGS) entry which is preliminary data.</text>
</comment>
<dbReference type="Proteomes" id="UP000004510">
    <property type="component" value="Unassembled WGS sequence"/>
</dbReference>
<dbReference type="EMBL" id="ADMS01000013">
    <property type="protein sequence ID" value="EFF78111.1"/>
    <property type="molecule type" value="Genomic_DNA"/>
</dbReference>